<feature type="transmembrane region" description="Helical" evidence="1">
    <location>
        <begin position="24"/>
        <end position="47"/>
    </location>
</feature>
<accession>A0A8R7K386</accession>
<evidence type="ECO:0000256" key="1">
    <source>
        <dbReference type="SAM" id="Phobius"/>
    </source>
</evidence>
<evidence type="ECO:0000313" key="2">
    <source>
        <dbReference type="EnsemblPlants" id="TuG1812G0100004029.01.T01.cds409659"/>
    </source>
</evidence>
<organism evidence="2 3">
    <name type="scientific">Triticum urartu</name>
    <name type="common">Red wild einkorn</name>
    <name type="synonym">Crithodium urartu</name>
    <dbReference type="NCBI Taxonomy" id="4572"/>
    <lineage>
        <taxon>Eukaryota</taxon>
        <taxon>Viridiplantae</taxon>
        <taxon>Streptophyta</taxon>
        <taxon>Embryophyta</taxon>
        <taxon>Tracheophyta</taxon>
        <taxon>Spermatophyta</taxon>
        <taxon>Magnoliopsida</taxon>
        <taxon>Liliopsida</taxon>
        <taxon>Poales</taxon>
        <taxon>Poaceae</taxon>
        <taxon>BOP clade</taxon>
        <taxon>Pooideae</taxon>
        <taxon>Triticodae</taxon>
        <taxon>Triticeae</taxon>
        <taxon>Triticinae</taxon>
        <taxon>Triticum</taxon>
    </lineage>
</organism>
<keyword evidence="3" id="KW-1185">Reference proteome</keyword>
<name>A0A8R7K386_TRIUA</name>
<sequence length="64" mass="7387">MVILTCGALIFTYSVVFWNDLFLLPIVSFLCFVCLLFSSFYIFLSFFGAGGQIQRLICFLSRRK</sequence>
<keyword evidence="1" id="KW-0472">Membrane</keyword>
<reference evidence="2" key="3">
    <citation type="submission" date="2022-06" db="UniProtKB">
        <authorList>
            <consortium name="EnsemblPlants"/>
        </authorList>
    </citation>
    <scope>IDENTIFICATION</scope>
</reference>
<dbReference type="Gramene" id="TuG1812G0100004029.01.T01">
    <property type="protein sequence ID" value="TuG1812G0100004029.01.T01.cds409659"/>
    <property type="gene ID" value="TuG1812G0100004029.01"/>
</dbReference>
<dbReference type="Proteomes" id="UP000015106">
    <property type="component" value="Chromosome 1"/>
</dbReference>
<reference evidence="2" key="2">
    <citation type="submission" date="2018-03" db="EMBL/GenBank/DDBJ databases">
        <title>The Triticum urartu genome reveals the dynamic nature of wheat genome evolution.</title>
        <authorList>
            <person name="Ling H."/>
            <person name="Ma B."/>
            <person name="Shi X."/>
            <person name="Liu H."/>
            <person name="Dong L."/>
            <person name="Sun H."/>
            <person name="Cao Y."/>
            <person name="Gao Q."/>
            <person name="Zheng S."/>
            <person name="Li Y."/>
            <person name="Yu Y."/>
            <person name="Du H."/>
            <person name="Qi M."/>
            <person name="Li Y."/>
            <person name="Yu H."/>
            <person name="Cui Y."/>
            <person name="Wang N."/>
            <person name="Chen C."/>
            <person name="Wu H."/>
            <person name="Zhao Y."/>
            <person name="Zhang J."/>
            <person name="Li Y."/>
            <person name="Zhou W."/>
            <person name="Zhang B."/>
            <person name="Hu W."/>
            <person name="Eijk M."/>
            <person name="Tang J."/>
            <person name="Witsenboer H."/>
            <person name="Zhao S."/>
            <person name="Li Z."/>
            <person name="Zhang A."/>
            <person name="Wang D."/>
            <person name="Liang C."/>
        </authorList>
    </citation>
    <scope>NUCLEOTIDE SEQUENCE [LARGE SCALE GENOMIC DNA]</scope>
    <source>
        <strain evidence="2">cv. G1812</strain>
    </source>
</reference>
<dbReference type="AlphaFoldDB" id="A0A8R7K386"/>
<keyword evidence="1" id="KW-1133">Transmembrane helix</keyword>
<protein>
    <submittedName>
        <fullName evidence="2">Uncharacterized protein</fullName>
    </submittedName>
</protein>
<reference evidence="3" key="1">
    <citation type="journal article" date="2013" name="Nature">
        <title>Draft genome of the wheat A-genome progenitor Triticum urartu.</title>
        <authorList>
            <person name="Ling H.Q."/>
            <person name="Zhao S."/>
            <person name="Liu D."/>
            <person name="Wang J."/>
            <person name="Sun H."/>
            <person name="Zhang C."/>
            <person name="Fan H."/>
            <person name="Li D."/>
            <person name="Dong L."/>
            <person name="Tao Y."/>
            <person name="Gao C."/>
            <person name="Wu H."/>
            <person name="Li Y."/>
            <person name="Cui Y."/>
            <person name="Guo X."/>
            <person name="Zheng S."/>
            <person name="Wang B."/>
            <person name="Yu K."/>
            <person name="Liang Q."/>
            <person name="Yang W."/>
            <person name="Lou X."/>
            <person name="Chen J."/>
            <person name="Feng M."/>
            <person name="Jian J."/>
            <person name="Zhang X."/>
            <person name="Luo G."/>
            <person name="Jiang Y."/>
            <person name="Liu J."/>
            <person name="Wang Z."/>
            <person name="Sha Y."/>
            <person name="Zhang B."/>
            <person name="Wu H."/>
            <person name="Tang D."/>
            <person name="Shen Q."/>
            <person name="Xue P."/>
            <person name="Zou S."/>
            <person name="Wang X."/>
            <person name="Liu X."/>
            <person name="Wang F."/>
            <person name="Yang Y."/>
            <person name="An X."/>
            <person name="Dong Z."/>
            <person name="Zhang K."/>
            <person name="Zhang X."/>
            <person name="Luo M.C."/>
            <person name="Dvorak J."/>
            <person name="Tong Y."/>
            <person name="Wang J."/>
            <person name="Yang H."/>
            <person name="Li Z."/>
            <person name="Wang D."/>
            <person name="Zhang A."/>
            <person name="Wang J."/>
        </authorList>
    </citation>
    <scope>NUCLEOTIDE SEQUENCE</scope>
    <source>
        <strain evidence="3">cv. G1812</strain>
    </source>
</reference>
<dbReference type="EnsemblPlants" id="TuG1812G0100004029.01.T01">
    <property type="protein sequence ID" value="TuG1812G0100004029.01.T01.cds409659"/>
    <property type="gene ID" value="TuG1812G0100004029.01"/>
</dbReference>
<keyword evidence="1" id="KW-0812">Transmembrane</keyword>
<proteinExistence type="predicted"/>
<evidence type="ECO:0000313" key="3">
    <source>
        <dbReference type="Proteomes" id="UP000015106"/>
    </source>
</evidence>